<feature type="transmembrane region" description="Helical" evidence="1">
    <location>
        <begin position="41"/>
        <end position="58"/>
    </location>
</feature>
<sequence>MWLRLSFSRSFSRRFALWFFRRQRRCNWAKGFAPLFKAGELGFRIYAYIVPFFLFYVAKVL</sequence>
<keyword evidence="1" id="KW-0812">Transmembrane</keyword>
<protein>
    <submittedName>
        <fullName evidence="2">Uncharacterized protein</fullName>
    </submittedName>
</protein>
<reference evidence="2" key="1">
    <citation type="submission" date="2022-05" db="EMBL/GenBank/DDBJ databases">
        <title>The Musa troglodytarum L. genome provides insights into the mechanism of non-climacteric behaviour and enrichment of carotenoids.</title>
        <authorList>
            <person name="Wang J."/>
        </authorList>
    </citation>
    <scope>NUCLEOTIDE SEQUENCE</scope>
    <source>
        <tissue evidence="2">Leaf</tissue>
    </source>
</reference>
<keyword evidence="1" id="KW-1133">Transmembrane helix</keyword>
<dbReference type="Proteomes" id="UP001055439">
    <property type="component" value="Chromosome 1"/>
</dbReference>
<organism evidence="2 3">
    <name type="scientific">Musa troglodytarum</name>
    <name type="common">fe'i banana</name>
    <dbReference type="NCBI Taxonomy" id="320322"/>
    <lineage>
        <taxon>Eukaryota</taxon>
        <taxon>Viridiplantae</taxon>
        <taxon>Streptophyta</taxon>
        <taxon>Embryophyta</taxon>
        <taxon>Tracheophyta</taxon>
        <taxon>Spermatophyta</taxon>
        <taxon>Magnoliopsida</taxon>
        <taxon>Liliopsida</taxon>
        <taxon>Zingiberales</taxon>
        <taxon>Musaceae</taxon>
        <taxon>Musa</taxon>
    </lineage>
</organism>
<evidence type="ECO:0000313" key="2">
    <source>
        <dbReference type="EMBL" id="URD75634.1"/>
    </source>
</evidence>
<keyword evidence="3" id="KW-1185">Reference proteome</keyword>
<name>A0A9E7EEE7_9LILI</name>
<keyword evidence="1" id="KW-0472">Membrane</keyword>
<gene>
    <name evidence="2" type="ORF">MUK42_34073</name>
</gene>
<evidence type="ECO:0000313" key="3">
    <source>
        <dbReference type="Proteomes" id="UP001055439"/>
    </source>
</evidence>
<dbReference type="EMBL" id="CP097502">
    <property type="protein sequence ID" value="URD75634.1"/>
    <property type="molecule type" value="Genomic_DNA"/>
</dbReference>
<dbReference type="AlphaFoldDB" id="A0A9E7EEE7"/>
<accession>A0A9E7EEE7</accession>
<evidence type="ECO:0000256" key="1">
    <source>
        <dbReference type="SAM" id="Phobius"/>
    </source>
</evidence>
<proteinExistence type="predicted"/>